<evidence type="ECO:0000313" key="3">
    <source>
        <dbReference type="Proteomes" id="UP001472677"/>
    </source>
</evidence>
<protein>
    <submittedName>
        <fullName evidence="2">Uncharacterized protein</fullName>
    </submittedName>
</protein>
<name>A0ABR2ETJ0_9ROSI</name>
<accession>A0ABR2ETJ0</accession>
<evidence type="ECO:0000256" key="1">
    <source>
        <dbReference type="SAM" id="Phobius"/>
    </source>
</evidence>
<sequence>MGGSRMTCSNAGPPINPCVACGTGNELEVSSSESKPKLHLKLDAKRGSVVSLTRGISLLVSIFGLLLSYSVSFRMASESAFNFGFLFGRTSFEFICGAHLMQWCIGQPSQQIRASAPYTNPAPMNNNMLHTQMSGVIGGQASSPNLISYTC</sequence>
<keyword evidence="1" id="KW-0812">Transmembrane</keyword>
<dbReference type="EMBL" id="JBBPBM010000010">
    <property type="protein sequence ID" value="KAK8565191.1"/>
    <property type="molecule type" value="Genomic_DNA"/>
</dbReference>
<gene>
    <name evidence="2" type="ORF">V6N12_058763</name>
</gene>
<evidence type="ECO:0000313" key="2">
    <source>
        <dbReference type="EMBL" id="KAK8565191.1"/>
    </source>
</evidence>
<keyword evidence="3" id="KW-1185">Reference proteome</keyword>
<keyword evidence="1" id="KW-0472">Membrane</keyword>
<feature type="transmembrane region" description="Helical" evidence="1">
    <location>
        <begin position="49"/>
        <end position="69"/>
    </location>
</feature>
<reference evidence="2 3" key="1">
    <citation type="journal article" date="2024" name="G3 (Bethesda)">
        <title>Genome assembly of Hibiscus sabdariffa L. provides insights into metabolisms of medicinal natural products.</title>
        <authorList>
            <person name="Kim T."/>
        </authorList>
    </citation>
    <scope>NUCLEOTIDE SEQUENCE [LARGE SCALE GENOMIC DNA]</scope>
    <source>
        <strain evidence="2">TK-2024</strain>
        <tissue evidence="2">Old leaves</tissue>
    </source>
</reference>
<dbReference type="Proteomes" id="UP001472677">
    <property type="component" value="Unassembled WGS sequence"/>
</dbReference>
<proteinExistence type="predicted"/>
<keyword evidence="1" id="KW-1133">Transmembrane helix</keyword>
<organism evidence="2 3">
    <name type="scientific">Hibiscus sabdariffa</name>
    <name type="common">roselle</name>
    <dbReference type="NCBI Taxonomy" id="183260"/>
    <lineage>
        <taxon>Eukaryota</taxon>
        <taxon>Viridiplantae</taxon>
        <taxon>Streptophyta</taxon>
        <taxon>Embryophyta</taxon>
        <taxon>Tracheophyta</taxon>
        <taxon>Spermatophyta</taxon>
        <taxon>Magnoliopsida</taxon>
        <taxon>eudicotyledons</taxon>
        <taxon>Gunneridae</taxon>
        <taxon>Pentapetalae</taxon>
        <taxon>rosids</taxon>
        <taxon>malvids</taxon>
        <taxon>Malvales</taxon>
        <taxon>Malvaceae</taxon>
        <taxon>Malvoideae</taxon>
        <taxon>Hibiscus</taxon>
    </lineage>
</organism>
<comment type="caution">
    <text evidence="2">The sequence shown here is derived from an EMBL/GenBank/DDBJ whole genome shotgun (WGS) entry which is preliminary data.</text>
</comment>